<feature type="domain" description="YspA cpYpsA-related SLOG" evidence="1">
    <location>
        <begin position="7"/>
        <end position="61"/>
    </location>
</feature>
<dbReference type="InterPro" id="IPR019627">
    <property type="entry name" value="YAcAr"/>
</dbReference>
<evidence type="ECO:0000313" key="3">
    <source>
        <dbReference type="Proteomes" id="UP000274601"/>
    </source>
</evidence>
<sequence>MLDLDDPRVLVCGGRTYRSTATVHEVLDRLLKRYGTRLVVIEGADKGADEAAHHWCELRGLGADRHLCQPVNWEREKQVRPRSWRAAGPERNTRMLSEEPQLVVAFHTWFRPGTGTGGTVDMTLKAVLAGVPVWLAPGQDLNVGRWIRLQEFPHSRAAEAAKALRRAGLGDRLVADFDADSAGKRTSR</sequence>
<protein>
    <submittedName>
        <fullName evidence="2">Uncharacterized protein DUF2493</fullName>
    </submittedName>
</protein>
<dbReference type="Proteomes" id="UP000274601">
    <property type="component" value="Unassembled WGS sequence"/>
</dbReference>
<name>A0A495Q9A9_9ACTN</name>
<accession>A0A495Q9A9</accession>
<dbReference type="Pfam" id="PF10686">
    <property type="entry name" value="YAcAr"/>
    <property type="match status" value="1"/>
</dbReference>
<gene>
    <name evidence="2" type="ORF">BZB76_6322</name>
</gene>
<dbReference type="AlphaFoldDB" id="A0A495Q9A9"/>
<keyword evidence="3" id="KW-1185">Reference proteome</keyword>
<evidence type="ECO:0000313" key="2">
    <source>
        <dbReference type="EMBL" id="RKS68079.1"/>
    </source>
</evidence>
<evidence type="ECO:0000259" key="1">
    <source>
        <dbReference type="Pfam" id="PF10686"/>
    </source>
</evidence>
<organism evidence="2 3">
    <name type="scientific">Actinomadura pelletieri DSM 43383</name>
    <dbReference type="NCBI Taxonomy" id="1120940"/>
    <lineage>
        <taxon>Bacteria</taxon>
        <taxon>Bacillati</taxon>
        <taxon>Actinomycetota</taxon>
        <taxon>Actinomycetes</taxon>
        <taxon>Streptosporangiales</taxon>
        <taxon>Thermomonosporaceae</taxon>
        <taxon>Actinomadura</taxon>
    </lineage>
</organism>
<dbReference type="EMBL" id="RBWU01000008">
    <property type="protein sequence ID" value="RKS68079.1"/>
    <property type="molecule type" value="Genomic_DNA"/>
</dbReference>
<proteinExistence type="predicted"/>
<reference evidence="2 3" key="1">
    <citation type="submission" date="2018-10" db="EMBL/GenBank/DDBJ databases">
        <title>Genomic Encyclopedia of Archaeal and Bacterial Type Strains, Phase II (KMG-II): from individual species to whole genera.</title>
        <authorList>
            <person name="Goeker M."/>
        </authorList>
    </citation>
    <scope>NUCLEOTIDE SEQUENCE [LARGE SCALE GENOMIC DNA]</scope>
    <source>
        <strain evidence="2 3">DSM 43383</strain>
    </source>
</reference>
<comment type="caution">
    <text evidence="2">The sequence shown here is derived from an EMBL/GenBank/DDBJ whole genome shotgun (WGS) entry which is preliminary data.</text>
</comment>